<comment type="caution">
    <text evidence="13">The sequence shown here is derived from an EMBL/GenBank/DDBJ whole genome shotgun (WGS) entry which is preliminary data.</text>
</comment>
<dbReference type="Pfam" id="PF00667">
    <property type="entry name" value="FAD_binding_1"/>
    <property type="match status" value="2"/>
</dbReference>
<dbReference type="EC" id="1.8.1.2" evidence="10"/>
<protein>
    <recommendedName>
        <fullName evidence="10">Sulfite reductase [NADPH] flavoprotein alpha-component</fullName>
        <shortName evidence="10">SiR-FP</shortName>
        <ecNumber evidence="10">1.8.1.2</ecNumber>
    </recommendedName>
</protein>
<comment type="cofactor">
    <cofactor evidence="10">
        <name>FMN</name>
        <dbReference type="ChEBI" id="CHEBI:58210"/>
    </cofactor>
    <text evidence="10">Binds 1 FMN per subunit.</text>
</comment>
<evidence type="ECO:0000259" key="12">
    <source>
        <dbReference type="PROSITE" id="PS51384"/>
    </source>
</evidence>
<dbReference type="PIRSF" id="PIRSF000207">
    <property type="entry name" value="SiR-FP_CysJ"/>
    <property type="match status" value="1"/>
</dbReference>
<dbReference type="InterPro" id="IPR023173">
    <property type="entry name" value="NADPH_Cyt_P450_Rdtase_alpha"/>
</dbReference>
<evidence type="ECO:0000256" key="9">
    <source>
        <dbReference type="ARBA" id="ARBA00023192"/>
    </source>
</evidence>
<dbReference type="InterPro" id="IPR003097">
    <property type="entry name" value="CysJ-like_FAD-binding"/>
</dbReference>
<evidence type="ECO:0000256" key="10">
    <source>
        <dbReference type="PIRNR" id="PIRNR000207"/>
    </source>
</evidence>
<dbReference type="Gene3D" id="1.20.990.10">
    <property type="entry name" value="NADPH-cytochrome p450 Reductase, Chain A, domain 3"/>
    <property type="match status" value="1"/>
</dbReference>
<organism evidence="13 14">
    <name type="scientific">Rhodanobacter caeni</name>
    <dbReference type="NCBI Taxonomy" id="657654"/>
    <lineage>
        <taxon>Bacteria</taxon>
        <taxon>Pseudomonadati</taxon>
        <taxon>Pseudomonadota</taxon>
        <taxon>Gammaproteobacteria</taxon>
        <taxon>Lysobacterales</taxon>
        <taxon>Rhodanobacteraceae</taxon>
        <taxon>Rhodanobacter</taxon>
    </lineage>
</organism>
<dbReference type="RefSeq" id="WP_343879695.1">
    <property type="nucleotide sequence ID" value="NZ_BAAAFO010000001.1"/>
</dbReference>
<keyword evidence="8 10" id="KW-0560">Oxidoreductase</keyword>
<comment type="cofactor">
    <cofactor evidence="10">
        <name>FAD</name>
        <dbReference type="ChEBI" id="CHEBI:57692"/>
    </cofactor>
    <text evidence="10">Binds 1 FAD per subunit.</text>
</comment>
<evidence type="ECO:0000256" key="7">
    <source>
        <dbReference type="ARBA" id="ARBA00022982"/>
    </source>
</evidence>
<dbReference type="InterPro" id="IPR001094">
    <property type="entry name" value="Flavdoxin-like"/>
</dbReference>
<dbReference type="PANTHER" id="PTHR19384">
    <property type="entry name" value="NITRIC OXIDE SYNTHASE-RELATED"/>
    <property type="match status" value="1"/>
</dbReference>
<dbReference type="InterPro" id="IPR017938">
    <property type="entry name" value="Riboflavin_synthase-like_b-brl"/>
</dbReference>
<dbReference type="InterPro" id="IPR029039">
    <property type="entry name" value="Flavoprotein-like_sf"/>
</dbReference>
<evidence type="ECO:0000256" key="5">
    <source>
        <dbReference type="ARBA" id="ARBA00022827"/>
    </source>
</evidence>
<keyword evidence="2 10" id="KW-0028">Amino-acid biosynthesis</keyword>
<evidence type="ECO:0000259" key="11">
    <source>
        <dbReference type="PROSITE" id="PS50902"/>
    </source>
</evidence>
<gene>
    <name evidence="13" type="ORF">GCM10009126_04340</name>
</gene>
<dbReference type="NCBIfam" id="TIGR01931">
    <property type="entry name" value="cysJ"/>
    <property type="match status" value="1"/>
</dbReference>
<keyword evidence="5 10" id="KW-0274">FAD</keyword>
<dbReference type="Proteomes" id="UP001500657">
    <property type="component" value="Unassembled WGS sequence"/>
</dbReference>
<dbReference type="PRINTS" id="PR00369">
    <property type="entry name" value="FLAVODOXIN"/>
</dbReference>
<comment type="catalytic activity">
    <reaction evidence="10">
        <text>hydrogen sulfide + 3 NADP(+) + 3 H2O = sulfite + 3 NADPH + 4 H(+)</text>
        <dbReference type="Rhea" id="RHEA:13801"/>
        <dbReference type="ChEBI" id="CHEBI:15377"/>
        <dbReference type="ChEBI" id="CHEBI:15378"/>
        <dbReference type="ChEBI" id="CHEBI:17359"/>
        <dbReference type="ChEBI" id="CHEBI:29919"/>
        <dbReference type="ChEBI" id="CHEBI:57783"/>
        <dbReference type="ChEBI" id="CHEBI:58349"/>
        <dbReference type="EC" id="1.8.1.2"/>
    </reaction>
</comment>
<dbReference type="InterPro" id="IPR008254">
    <property type="entry name" value="Flavodoxin/NO_synth"/>
</dbReference>
<comment type="pathway">
    <text evidence="10">Sulfur metabolism; hydrogen sulfide biosynthesis; hydrogen sulfide from sulfite (NADPH route): step 1/1.</text>
</comment>
<keyword evidence="4 10" id="KW-0288">FMN</keyword>
<evidence type="ECO:0000313" key="14">
    <source>
        <dbReference type="Proteomes" id="UP001500657"/>
    </source>
</evidence>
<dbReference type="SUPFAM" id="SSF52218">
    <property type="entry name" value="Flavoproteins"/>
    <property type="match status" value="1"/>
</dbReference>
<evidence type="ECO:0000256" key="6">
    <source>
        <dbReference type="ARBA" id="ARBA00022857"/>
    </source>
</evidence>
<proteinExistence type="predicted"/>
<keyword evidence="1 10" id="KW-0813">Transport</keyword>
<dbReference type="PRINTS" id="PR00371">
    <property type="entry name" value="FPNCR"/>
</dbReference>
<comment type="function">
    <text evidence="10">Component of the sulfite reductase complex that catalyzes the 6-electron reduction of sulfite to sulfide. This is one of several activities required for the biosynthesis of L-cysteine from sulfate. The flavoprotein component catalyzes the electron flow from NADPH -&gt; FAD -&gt; FMN to the hemoprotein component.</text>
</comment>
<evidence type="ECO:0000256" key="2">
    <source>
        <dbReference type="ARBA" id="ARBA00022605"/>
    </source>
</evidence>
<dbReference type="Pfam" id="PF00258">
    <property type="entry name" value="Flavodoxin_1"/>
    <property type="match status" value="1"/>
</dbReference>
<evidence type="ECO:0000256" key="8">
    <source>
        <dbReference type="ARBA" id="ARBA00023002"/>
    </source>
</evidence>
<feature type="domain" description="Flavodoxin-like" evidence="11">
    <location>
        <begin position="74"/>
        <end position="212"/>
    </location>
</feature>
<dbReference type="EMBL" id="BAAAFO010000001">
    <property type="protein sequence ID" value="GAA0241831.1"/>
    <property type="molecule type" value="Genomic_DNA"/>
</dbReference>
<accession>A0ABN0U842</accession>
<dbReference type="SUPFAM" id="SSF63380">
    <property type="entry name" value="Riboflavin synthase domain-like"/>
    <property type="match status" value="1"/>
</dbReference>
<dbReference type="InterPro" id="IPR010199">
    <property type="entry name" value="CysJ"/>
</dbReference>
<keyword evidence="9 10" id="KW-0198">Cysteine biosynthesis</keyword>
<dbReference type="Gene3D" id="2.40.30.10">
    <property type="entry name" value="Translation factors"/>
    <property type="match status" value="1"/>
</dbReference>
<dbReference type="PANTHER" id="PTHR19384:SF128">
    <property type="entry name" value="NADPH OXIDOREDUCTASE A"/>
    <property type="match status" value="1"/>
</dbReference>
<dbReference type="CDD" id="cd06199">
    <property type="entry name" value="SiR"/>
    <property type="match status" value="1"/>
</dbReference>
<dbReference type="Gene3D" id="3.40.50.360">
    <property type="match status" value="1"/>
</dbReference>
<keyword evidence="14" id="KW-1185">Reference proteome</keyword>
<sequence>MNVALKPILPTPALGEERLALLARLTDGLSPADLYWVSAYAAALASLATRIPGHAGLAVVADAPAPAERPAERLTVVYGSQTGNSKRVAEKLAGKAEAAGLTVRLLRAGAYPLRELAQERYLAVVISSQGEGDPPDDAIGFMEFIAGKRAPKLPQLKFAVMGLGDSSYAKYCAVSRDLDARLAELGATRFAALGEADVDFEAPAATWSQGALEAVKQALSVPATSARPVSPLHAVSAPPLHSREKPFAAEVLENQRIVSRDSDRDVRHLELSLEGSGLRYAAGDAIGVWPTNPPVLVDQWLSALKLDGSREVTHEGKRLPLSRWLGQERDITRLTRPLLAAHAALSGNHDLQRLLEPDHKADFAALLESHQPIDLLRDVPAAWDAEQLVAALRPMTPRLYSIASSPKLVGQDEVHLTVAVVEYERHGSKHFGAASTFLAATGDEARVPVFIEENDRFRLPADGSRDVIMIGPGTGIAPFRAFVQERQATGASGRNWLFFGNRHFSQDFLYQVEWQEALRNGSLHRLDLAFSRDQAEKLYVQQRLREKGRELYAWLSEGAHLYVCGDSAHMAKDVHEALLDVASVHGGLSADDAKAWLADLLQQGRYARDVY</sequence>
<evidence type="ECO:0000256" key="4">
    <source>
        <dbReference type="ARBA" id="ARBA00022643"/>
    </source>
</evidence>
<dbReference type="InterPro" id="IPR017927">
    <property type="entry name" value="FAD-bd_FR_type"/>
</dbReference>
<feature type="domain" description="FAD-binding FR-type" evidence="12">
    <location>
        <begin position="244"/>
        <end position="460"/>
    </location>
</feature>
<dbReference type="InterPro" id="IPR001709">
    <property type="entry name" value="Flavoprot_Pyr_Nucl_cyt_Rdtase"/>
</dbReference>
<evidence type="ECO:0000256" key="3">
    <source>
        <dbReference type="ARBA" id="ARBA00022630"/>
    </source>
</evidence>
<reference evidence="13 14" key="1">
    <citation type="journal article" date="2019" name="Int. J. Syst. Evol. Microbiol.">
        <title>The Global Catalogue of Microorganisms (GCM) 10K type strain sequencing project: providing services to taxonomists for standard genome sequencing and annotation.</title>
        <authorList>
            <consortium name="The Broad Institute Genomics Platform"/>
            <consortium name="The Broad Institute Genome Sequencing Center for Infectious Disease"/>
            <person name="Wu L."/>
            <person name="Ma J."/>
        </authorList>
    </citation>
    <scope>NUCLEOTIDE SEQUENCE [LARGE SCALE GENOMIC DNA]</scope>
    <source>
        <strain evidence="13 14">JCM 16242</strain>
    </source>
</reference>
<dbReference type="Gene3D" id="3.40.50.80">
    <property type="entry name" value="Nucleotide-binding domain of ferredoxin-NADP reductase (FNR) module"/>
    <property type="match status" value="1"/>
</dbReference>
<keyword evidence="6 10" id="KW-0521">NADP</keyword>
<dbReference type="PROSITE" id="PS51384">
    <property type="entry name" value="FAD_FR"/>
    <property type="match status" value="1"/>
</dbReference>
<dbReference type="PROSITE" id="PS50902">
    <property type="entry name" value="FLAVODOXIN_LIKE"/>
    <property type="match status" value="1"/>
</dbReference>
<evidence type="ECO:0000313" key="13">
    <source>
        <dbReference type="EMBL" id="GAA0241831.1"/>
    </source>
</evidence>
<dbReference type="InterPro" id="IPR039261">
    <property type="entry name" value="FNR_nucleotide-bd"/>
</dbReference>
<evidence type="ECO:0000256" key="1">
    <source>
        <dbReference type="ARBA" id="ARBA00022448"/>
    </source>
</evidence>
<comment type="subunit">
    <text evidence="10">Alpha(8)-beta(8). The alpha component is a flavoprotein, the beta component is a hemoprotein.</text>
</comment>
<name>A0ABN0U842_9GAMM</name>
<keyword evidence="7 10" id="KW-0249">Electron transport</keyword>
<dbReference type="Pfam" id="PF00175">
    <property type="entry name" value="NAD_binding_1"/>
    <property type="match status" value="1"/>
</dbReference>
<dbReference type="SUPFAM" id="SSF52343">
    <property type="entry name" value="Ferredoxin reductase-like, C-terminal NADP-linked domain"/>
    <property type="match status" value="1"/>
</dbReference>
<keyword evidence="3 10" id="KW-0285">Flavoprotein</keyword>
<dbReference type="InterPro" id="IPR001433">
    <property type="entry name" value="OxRdtase_FAD/NAD-bd"/>
</dbReference>